<reference evidence="2" key="1">
    <citation type="journal article" date="2008" name="Nature">
        <title>The amphioxus genome and the evolution of the chordate karyotype.</title>
        <authorList>
            <consortium name="US DOE Joint Genome Institute (JGI-PGF)"/>
            <person name="Putnam N.H."/>
            <person name="Butts T."/>
            <person name="Ferrier D.E.K."/>
            <person name="Furlong R.F."/>
            <person name="Hellsten U."/>
            <person name="Kawashima T."/>
            <person name="Robinson-Rechavi M."/>
            <person name="Shoguchi E."/>
            <person name="Terry A."/>
            <person name="Yu J.-K."/>
            <person name="Benito-Gutierrez E.L."/>
            <person name="Dubchak I."/>
            <person name="Garcia-Fernandez J."/>
            <person name="Gibson-Brown J.J."/>
            <person name="Grigoriev I.V."/>
            <person name="Horton A.C."/>
            <person name="de Jong P.J."/>
            <person name="Jurka J."/>
            <person name="Kapitonov V.V."/>
            <person name="Kohara Y."/>
            <person name="Kuroki Y."/>
            <person name="Lindquist E."/>
            <person name="Lucas S."/>
            <person name="Osoegawa K."/>
            <person name="Pennacchio L.A."/>
            <person name="Salamov A.A."/>
            <person name="Satou Y."/>
            <person name="Sauka-Spengler T."/>
            <person name="Schmutz J."/>
            <person name="Shin-I T."/>
            <person name="Toyoda A."/>
            <person name="Bronner-Fraser M."/>
            <person name="Fujiyama A."/>
            <person name="Holland L.Z."/>
            <person name="Holland P.W.H."/>
            <person name="Satoh N."/>
            <person name="Rokhsar D.S."/>
        </authorList>
    </citation>
    <scope>NUCLEOTIDE SEQUENCE [LARGE SCALE GENOMIC DNA]</scope>
    <source>
        <strain evidence="2">S238N-H82</strain>
        <tissue evidence="2">Testes</tissue>
    </source>
</reference>
<evidence type="ECO:0000256" key="1">
    <source>
        <dbReference type="SAM" id="MobiDB-lite"/>
    </source>
</evidence>
<accession>C3Y5U5</accession>
<gene>
    <name evidence="2" type="ORF">BRAFLDRAFT_91287</name>
</gene>
<name>C3Y5U5_BRAFL</name>
<organism>
    <name type="scientific">Branchiostoma floridae</name>
    <name type="common">Florida lancelet</name>
    <name type="synonym">Amphioxus</name>
    <dbReference type="NCBI Taxonomy" id="7739"/>
    <lineage>
        <taxon>Eukaryota</taxon>
        <taxon>Metazoa</taxon>
        <taxon>Chordata</taxon>
        <taxon>Cephalochordata</taxon>
        <taxon>Leptocardii</taxon>
        <taxon>Amphioxiformes</taxon>
        <taxon>Branchiostomatidae</taxon>
        <taxon>Branchiostoma</taxon>
    </lineage>
</organism>
<feature type="region of interest" description="Disordered" evidence="1">
    <location>
        <begin position="107"/>
        <end position="144"/>
    </location>
</feature>
<dbReference type="AlphaFoldDB" id="C3Y5U5"/>
<proteinExistence type="predicted"/>
<protein>
    <submittedName>
        <fullName evidence="2">Uncharacterized protein</fullName>
    </submittedName>
</protein>
<dbReference type="EMBL" id="GG666487">
    <property type="protein sequence ID" value="EEN64342.1"/>
    <property type="molecule type" value="Genomic_DNA"/>
</dbReference>
<evidence type="ECO:0000313" key="2">
    <source>
        <dbReference type="EMBL" id="EEN64342.1"/>
    </source>
</evidence>
<dbReference type="InParanoid" id="C3Y5U5"/>
<sequence>MDVRRGLEGGEATTPSGNGIAALLARNQADWSEHEMESWGPSEAQDIPFDPATLPSIPCNVSDTSTPTQNIIDTQNPIEDTLSPSEDHDTQERDFTEYTVYGITRELPPLPQDTTETVHTGDVSDATLTPPDDLADPPSVPPRPDRIDMPLFSTGLDFMVPPPPPPRTDMDTNVFSLRRRERGSVEATCAFGDLVCYTSFALLDFVLRVAYADVVLVTSDKNVDNLDALVRYIYLSTLRTILKQKRLPQILAC</sequence>